<reference evidence="1" key="1">
    <citation type="journal article" date="2021" name="Environ. Microbiol.">
        <title>Gene family expansions and transcriptome signatures uncover fungal adaptations to wood decay.</title>
        <authorList>
            <person name="Hage H."/>
            <person name="Miyauchi S."/>
            <person name="Viragh M."/>
            <person name="Drula E."/>
            <person name="Min B."/>
            <person name="Chaduli D."/>
            <person name="Navarro D."/>
            <person name="Favel A."/>
            <person name="Norest M."/>
            <person name="Lesage-Meessen L."/>
            <person name="Balint B."/>
            <person name="Merenyi Z."/>
            <person name="de Eugenio L."/>
            <person name="Morin E."/>
            <person name="Martinez A.T."/>
            <person name="Baldrian P."/>
            <person name="Stursova M."/>
            <person name="Martinez M.J."/>
            <person name="Novotny C."/>
            <person name="Magnuson J.K."/>
            <person name="Spatafora J.W."/>
            <person name="Maurice S."/>
            <person name="Pangilinan J."/>
            <person name="Andreopoulos W."/>
            <person name="LaButti K."/>
            <person name="Hundley H."/>
            <person name="Na H."/>
            <person name="Kuo A."/>
            <person name="Barry K."/>
            <person name="Lipzen A."/>
            <person name="Henrissat B."/>
            <person name="Riley R."/>
            <person name="Ahrendt S."/>
            <person name="Nagy L.G."/>
            <person name="Grigoriev I.V."/>
            <person name="Martin F."/>
            <person name="Rosso M.N."/>
        </authorList>
    </citation>
    <scope>NUCLEOTIDE SEQUENCE</scope>
    <source>
        <strain evidence="1">CBS 384.51</strain>
    </source>
</reference>
<proteinExistence type="predicted"/>
<dbReference type="EMBL" id="MU274908">
    <property type="protein sequence ID" value="KAI0090417.1"/>
    <property type="molecule type" value="Genomic_DNA"/>
</dbReference>
<keyword evidence="2" id="KW-1185">Reference proteome</keyword>
<organism evidence="1 2">
    <name type="scientific">Irpex rosettiformis</name>
    <dbReference type="NCBI Taxonomy" id="378272"/>
    <lineage>
        <taxon>Eukaryota</taxon>
        <taxon>Fungi</taxon>
        <taxon>Dikarya</taxon>
        <taxon>Basidiomycota</taxon>
        <taxon>Agaricomycotina</taxon>
        <taxon>Agaricomycetes</taxon>
        <taxon>Polyporales</taxon>
        <taxon>Irpicaceae</taxon>
        <taxon>Irpex</taxon>
    </lineage>
</organism>
<accession>A0ACB8U7Y8</accession>
<dbReference type="Proteomes" id="UP001055072">
    <property type="component" value="Unassembled WGS sequence"/>
</dbReference>
<protein>
    <submittedName>
        <fullName evidence="1">SET domain-containing protein</fullName>
    </submittedName>
</protein>
<evidence type="ECO:0000313" key="2">
    <source>
        <dbReference type="Proteomes" id="UP001055072"/>
    </source>
</evidence>
<evidence type="ECO:0000313" key="1">
    <source>
        <dbReference type="EMBL" id="KAI0090417.1"/>
    </source>
</evidence>
<gene>
    <name evidence="1" type="ORF">BDY19DRAFT_887597</name>
</gene>
<name>A0ACB8U7Y8_9APHY</name>
<comment type="caution">
    <text evidence="1">The sequence shown here is derived from an EMBL/GenBank/DDBJ whole genome shotgun (WGS) entry which is preliminary data.</text>
</comment>
<sequence length="330" mass="37308">MQSSAYTAAQAFTSQTVKFEVNIEEHEETFYVQQVPNKGQGIVAARPILRGEYLFSEPPLFTLSTSPTNSQILGALAKCTREEQCQYFALANSYRTKLLPALAIYETNFLLLGRGSLQPDAKQQDTAGIFILGSRFNSSCTPNVSKVWDELRRVMVFRTLRDVVEGEELCFNYCDVLATREQRQKELTLDFGFDCVCDACRLEDEKVAESDRRRSSIARLFDEVGCCGKEPTLGIRKIHLALRMLKEESLVHYEASFCYDAYQLCVLVSDFTNAKKWIRRAWEISCVTSGQDSHAARMFKIYYANPRSHPLAGLLPKTTLTGPDHTITPS</sequence>